<evidence type="ECO:0000313" key="1">
    <source>
        <dbReference type="EMBL" id="MBG6140456.1"/>
    </source>
</evidence>
<proteinExistence type="predicted"/>
<dbReference type="RefSeq" id="WP_197006994.1">
    <property type="nucleotide sequence ID" value="NZ_BONS01000005.1"/>
</dbReference>
<reference evidence="1" key="1">
    <citation type="submission" date="2020-11" db="EMBL/GenBank/DDBJ databases">
        <title>Sequencing the genomes of 1000 actinobacteria strains.</title>
        <authorList>
            <person name="Klenk H.-P."/>
        </authorList>
    </citation>
    <scope>NUCLEOTIDE SEQUENCE</scope>
    <source>
        <strain evidence="1">DSM 45356</strain>
    </source>
</reference>
<evidence type="ECO:0000313" key="2">
    <source>
        <dbReference type="Proteomes" id="UP000622552"/>
    </source>
</evidence>
<protein>
    <submittedName>
        <fullName evidence="1">Uncharacterized protein</fullName>
    </submittedName>
</protein>
<name>A0A8J7GLI9_9ACTN</name>
<keyword evidence="2" id="KW-1185">Reference proteome</keyword>
<dbReference type="AlphaFoldDB" id="A0A8J7GLI9"/>
<dbReference type="Proteomes" id="UP000622552">
    <property type="component" value="Unassembled WGS sequence"/>
</dbReference>
<organism evidence="1 2">
    <name type="scientific">Longispora fulva</name>
    <dbReference type="NCBI Taxonomy" id="619741"/>
    <lineage>
        <taxon>Bacteria</taxon>
        <taxon>Bacillati</taxon>
        <taxon>Actinomycetota</taxon>
        <taxon>Actinomycetes</taxon>
        <taxon>Micromonosporales</taxon>
        <taxon>Micromonosporaceae</taxon>
        <taxon>Longispora</taxon>
    </lineage>
</organism>
<comment type="caution">
    <text evidence="1">The sequence shown here is derived from an EMBL/GenBank/DDBJ whole genome shotgun (WGS) entry which is preliminary data.</text>
</comment>
<sequence>MAAAAPTKWTPKPGDVLILDREASPQFTGLAMRVRVIKAVERRSSVSGWASFEVYQLDQHGEAVARRSVFLHVAALGPLHIQ</sequence>
<dbReference type="EMBL" id="JADOUF010000001">
    <property type="protein sequence ID" value="MBG6140456.1"/>
    <property type="molecule type" value="Genomic_DNA"/>
</dbReference>
<gene>
    <name evidence="1" type="ORF">IW245_006650</name>
</gene>
<accession>A0A8J7GLI9</accession>